<evidence type="ECO:0000259" key="1">
    <source>
        <dbReference type="Pfam" id="PF00717"/>
    </source>
</evidence>
<dbReference type="Proteomes" id="UP000306236">
    <property type="component" value="Unassembled WGS sequence"/>
</dbReference>
<dbReference type="PANTHER" id="PTHR33516:SF2">
    <property type="entry name" value="LEXA REPRESSOR-RELATED"/>
    <property type="match status" value="1"/>
</dbReference>
<dbReference type="Gene3D" id="1.10.260.40">
    <property type="entry name" value="lambda repressor-like DNA-binding domains"/>
    <property type="match status" value="1"/>
</dbReference>
<gene>
    <name evidence="2" type="ORF">E8K88_02715</name>
</gene>
<feature type="domain" description="Peptidase S24/S26A/S26B/S26C" evidence="1">
    <location>
        <begin position="86"/>
        <end position="208"/>
    </location>
</feature>
<dbReference type="InterPro" id="IPR015927">
    <property type="entry name" value="Peptidase_S24_S26A/B/C"/>
</dbReference>
<comment type="caution">
    <text evidence="2">The sequence shown here is derived from an EMBL/GenBank/DDBJ whole genome shotgun (WGS) entry which is preliminary data.</text>
</comment>
<dbReference type="SUPFAM" id="SSF51306">
    <property type="entry name" value="LexA/Signal peptidase"/>
    <property type="match status" value="1"/>
</dbReference>
<dbReference type="RefSeq" id="WP_136405099.1">
    <property type="nucleotide sequence ID" value="NZ_SSWX01000002.1"/>
</dbReference>
<dbReference type="InterPro" id="IPR010982">
    <property type="entry name" value="Lambda_DNA-bd_dom_sf"/>
</dbReference>
<name>A0A4S5BXM9_9BURK</name>
<evidence type="ECO:0000313" key="2">
    <source>
        <dbReference type="EMBL" id="THJ36193.1"/>
    </source>
</evidence>
<reference evidence="2 3" key="1">
    <citation type="submission" date="2019-04" db="EMBL/GenBank/DDBJ databases">
        <title>Lampropedia sp YIM MLB12 draf genome.</title>
        <authorList>
            <person name="Wang Y.-X."/>
        </authorList>
    </citation>
    <scope>NUCLEOTIDE SEQUENCE [LARGE SCALE GENOMIC DNA]</scope>
    <source>
        <strain evidence="2 3">YIM MLB12</strain>
    </source>
</reference>
<protein>
    <submittedName>
        <fullName evidence="2">XRE family transcriptional regulator</fullName>
    </submittedName>
</protein>
<dbReference type="GO" id="GO:0003677">
    <property type="term" value="F:DNA binding"/>
    <property type="evidence" value="ECO:0007669"/>
    <property type="project" value="InterPro"/>
</dbReference>
<accession>A0A4S5BXM9</accession>
<proteinExistence type="predicted"/>
<dbReference type="InterPro" id="IPR036286">
    <property type="entry name" value="LexA/Signal_pep-like_sf"/>
</dbReference>
<dbReference type="InterPro" id="IPR050077">
    <property type="entry name" value="LexA_repressor"/>
</dbReference>
<dbReference type="EMBL" id="SSWX01000002">
    <property type="protein sequence ID" value="THJ36193.1"/>
    <property type="molecule type" value="Genomic_DNA"/>
</dbReference>
<organism evidence="2 3">
    <name type="scientific">Lampropedia aestuarii</name>
    <dbReference type="NCBI Taxonomy" id="2562762"/>
    <lineage>
        <taxon>Bacteria</taxon>
        <taxon>Pseudomonadati</taxon>
        <taxon>Pseudomonadota</taxon>
        <taxon>Betaproteobacteria</taxon>
        <taxon>Burkholderiales</taxon>
        <taxon>Comamonadaceae</taxon>
        <taxon>Lampropedia</taxon>
    </lineage>
</organism>
<sequence length="215" mass="23391">MTRLYQAIAYLTGKSEVGPTDAAHFLGLPNSQTVKNWESRGPSNEGMVAIALKGVSLGWLQTGSGPMLPSLANVEPGPSLRGGDVPLISWVQAGTFCEAIDTYTVGDAEKWLVCPVPHSESTFALRVRGDSMTAFGGGRSYPEGSIIFIDPERRSPTNGDRIVACLEDSPTHEVTFKVFKDEDGKKWLMPLNPMHSPIRDKFRVLGTVIGQWIDD</sequence>
<dbReference type="CDD" id="cd06529">
    <property type="entry name" value="S24_LexA-like"/>
    <property type="match status" value="1"/>
</dbReference>
<dbReference type="Pfam" id="PF00717">
    <property type="entry name" value="Peptidase_S24"/>
    <property type="match status" value="1"/>
</dbReference>
<dbReference type="PANTHER" id="PTHR33516">
    <property type="entry name" value="LEXA REPRESSOR"/>
    <property type="match status" value="1"/>
</dbReference>
<keyword evidence="3" id="KW-1185">Reference proteome</keyword>
<dbReference type="Gene3D" id="2.10.109.10">
    <property type="entry name" value="Umud Fragment, subunit A"/>
    <property type="match status" value="1"/>
</dbReference>
<dbReference type="AlphaFoldDB" id="A0A4S5BXM9"/>
<evidence type="ECO:0000313" key="3">
    <source>
        <dbReference type="Proteomes" id="UP000306236"/>
    </source>
</evidence>
<dbReference type="InterPro" id="IPR039418">
    <property type="entry name" value="LexA-like"/>
</dbReference>
<dbReference type="OrthoDB" id="9021722at2"/>